<evidence type="ECO:0000313" key="2">
    <source>
        <dbReference type="Proteomes" id="UP001159363"/>
    </source>
</evidence>
<dbReference type="EMBL" id="JARBHB010000007">
    <property type="protein sequence ID" value="KAJ8880023.1"/>
    <property type="molecule type" value="Genomic_DNA"/>
</dbReference>
<proteinExistence type="predicted"/>
<name>A0ABQ9H6U6_9NEOP</name>
<gene>
    <name evidence="1" type="ORF">PR048_020645</name>
</gene>
<evidence type="ECO:0000313" key="1">
    <source>
        <dbReference type="EMBL" id="KAJ8880023.1"/>
    </source>
</evidence>
<accession>A0ABQ9H6U6</accession>
<sequence>MCTVRQLFYFLNNALQLPKPPLDVCLAVPAPGKRGRARGPSFKLGGVAVNAKSVMACEKELEPLNEVLPADAAERSKWQLDAK</sequence>
<reference evidence="1 2" key="1">
    <citation type="submission" date="2023-02" db="EMBL/GenBank/DDBJ databases">
        <title>LHISI_Scaffold_Assembly.</title>
        <authorList>
            <person name="Stuart O.P."/>
            <person name="Cleave R."/>
            <person name="Magrath M.J.L."/>
            <person name="Mikheyev A.S."/>
        </authorList>
    </citation>
    <scope>NUCLEOTIDE SEQUENCE [LARGE SCALE GENOMIC DNA]</scope>
    <source>
        <strain evidence="1">Daus_M_001</strain>
        <tissue evidence="1">Leg muscle</tissue>
    </source>
</reference>
<keyword evidence="2" id="KW-1185">Reference proteome</keyword>
<comment type="caution">
    <text evidence="1">The sequence shown here is derived from an EMBL/GenBank/DDBJ whole genome shotgun (WGS) entry which is preliminary data.</text>
</comment>
<dbReference type="Proteomes" id="UP001159363">
    <property type="component" value="Chromosome 6"/>
</dbReference>
<protein>
    <submittedName>
        <fullName evidence="1">Uncharacterized protein</fullName>
    </submittedName>
</protein>
<organism evidence="1 2">
    <name type="scientific">Dryococelus australis</name>
    <dbReference type="NCBI Taxonomy" id="614101"/>
    <lineage>
        <taxon>Eukaryota</taxon>
        <taxon>Metazoa</taxon>
        <taxon>Ecdysozoa</taxon>
        <taxon>Arthropoda</taxon>
        <taxon>Hexapoda</taxon>
        <taxon>Insecta</taxon>
        <taxon>Pterygota</taxon>
        <taxon>Neoptera</taxon>
        <taxon>Polyneoptera</taxon>
        <taxon>Phasmatodea</taxon>
        <taxon>Verophasmatodea</taxon>
        <taxon>Anareolatae</taxon>
        <taxon>Phasmatidae</taxon>
        <taxon>Eurycanthinae</taxon>
        <taxon>Dryococelus</taxon>
    </lineage>
</organism>